<protein>
    <submittedName>
        <fullName evidence="7">ABC transporter ATP-binding protein</fullName>
    </submittedName>
</protein>
<dbReference type="OrthoDB" id="538665at2"/>
<feature type="domain" description="ABC transporter" evidence="6">
    <location>
        <begin position="2"/>
        <end position="236"/>
    </location>
</feature>
<dbReference type="Proteomes" id="UP000271624">
    <property type="component" value="Unassembled WGS sequence"/>
</dbReference>
<comment type="similarity">
    <text evidence="1">Belongs to the ABC transporter superfamily.</text>
</comment>
<evidence type="ECO:0000259" key="6">
    <source>
        <dbReference type="PROSITE" id="PS50893"/>
    </source>
</evidence>
<keyword evidence="3" id="KW-0547">Nucleotide-binding</keyword>
<dbReference type="GO" id="GO:0015807">
    <property type="term" value="P:L-amino acid transport"/>
    <property type="evidence" value="ECO:0007669"/>
    <property type="project" value="TreeGrafter"/>
</dbReference>
<keyword evidence="4 7" id="KW-0067">ATP-binding</keyword>
<dbReference type="PIRSF" id="PIRSF039137">
    <property type="entry name" value="ABC_branched_ATPase"/>
    <property type="match status" value="1"/>
</dbReference>
<dbReference type="PROSITE" id="PS50893">
    <property type="entry name" value="ABC_TRANSPORTER_2"/>
    <property type="match status" value="1"/>
</dbReference>
<keyword evidence="5" id="KW-0029">Amino-acid transport</keyword>
<dbReference type="InterPro" id="IPR003593">
    <property type="entry name" value="AAA+_ATPase"/>
</dbReference>
<dbReference type="GO" id="GO:0016887">
    <property type="term" value="F:ATP hydrolysis activity"/>
    <property type="evidence" value="ECO:0007669"/>
    <property type="project" value="InterPro"/>
</dbReference>
<evidence type="ECO:0000256" key="3">
    <source>
        <dbReference type="ARBA" id="ARBA00022741"/>
    </source>
</evidence>
<keyword evidence="8" id="KW-1185">Reference proteome</keyword>
<dbReference type="InterPro" id="IPR017871">
    <property type="entry name" value="ABC_transporter-like_CS"/>
</dbReference>
<sequence length="237" mass="26398">MLEVKDIHTYYGNIQALKGISIKINQGEICTLIGSNGAGKTTLLRTIQGLIRPRQGTILFEGKPIETVSPQKIVRELRIAQSPEGRMIFPRMTVLENLEMGAFSRKDKLGIKSDLEYVLSLFPRLRERIAQKGGTLSGGEQQMLSIGRALMAKPRLLLLDEPSMGLAPNLVQEIFSLIKQINKERETTILLVEQNARQALDVAVRGYVLRTGKIELEGRASDLQTNEEVRKAYLGEG</sequence>
<dbReference type="SMART" id="SM00382">
    <property type="entry name" value="AAA"/>
    <property type="match status" value="1"/>
</dbReference>
<dbReference type="EMBL" id="RSCL01000033">
    <property type="protein sequence ID" value="RUS97380.1"/>
    <property type="molecule type" value="Genomic_DNA"/>
</dbReference>
<dbReference type="RefSeq" id="WP_127086504.1">
    <property type="nucleotide sequence ID" value="NZ_RSCL01000033.1"/>
</dbReference>
<dbReference type="InterPro" id="IPR003439">
    <property type="entry name" value="ABC_transporter-like_ATP-bd"/>
</dbReference>
<dbReference type="CDD" id="cd03224">
    <property type="entry name" value="ABC_TM1139_LivF_branched"/>
    <property type="match status" value="1"/>
</dbReference>
<reference evidence="7" key="2">
    <citation type="journal article" date="2019" name="Genome Biol. Evol.">
        <title>Day and night: Metabolic profiles and evolutionary relationships of six axenic non-marine cyanobacteria.</title>
        <authorList>
            <person name="Will S.E."/>
            <person name="Henke P."/>
            <person name="Boedeker C."/>
            <person name="Huang S."/>
            <person name="Brinkmann H."/>
            <person name="Rohde M."/>
            <person name="Jarek M."/>
            <person name="Friedl T."/>
            <person name="Seufert S."/>
            <person name="Schumacher M."/>
            <person name="Overmann J."/>
            <person name="Neumann-Schaal M."/>
            <person name="Petersen J."/>
        </authorList>
    </citation>
    <scope>NUCLEOTIDE SEQUENCE [LARGE SCALE GENOMIC DNA]</scope>
    <source>
        <strain evidence="7">PCC 7102</strain>
    </source>
</reference>
<name>A0A3S1CS50_9CYAN</name>
<proteinExistence type="inferred from homology"/>
<evidence type="ECO:0000256" key="1">
    <source>
        <dbReference type="ARBA" id="ARBA00005417"/>
    </source>
</evidence>
<evidence type="ECO:0000256" key="5">
    <source>
        <dbReference type="ARBA" id="ARBA00022970"/>
    </source>
</evidence>
<reference evidence="7" key="1">
    <citation type="submission" date="2018-12" db="EMBL/GenBank/DDBJ databases">
        <authorList>
            <person name="Will S."/>
            <person name="Neumann-Schaal M."/>
            <person name="Henke P."/>
        </authorList>
    </citation>
    <scope>NUCLEOTIDE SEQUENCE</scope>
    <source>
        <strain evidence="7">PCC 7102</strain>
    </source>
</reference>
<evidence type="ECO:0000313" key="8">
    <source>
        <dbReference type="Proteomes" id="UP000271624"/>
    </source>
</evidence>
<evidence type="ECO:0000256" key="2">
    <source>
        <dbReference type="ARBA" id="ARBA00022448"/>
    </source>
</evidence>
<keyword evidence="2" id="KW-0813">Transport</keyword>
<dbReference type="GO" id="GO:0005524">
    <property type="term" value="F:ATP binding"/>
    <property type="evidence" value="ECO:0007669"/>
    <property type="project" value="UniProtKB-KW"/>
</dbReference>
<dbReference type="Gene3D" id="3.40.50.300">
    <property type="entry name" value="P-loop containing nucleotide triphosphate hydrolases"/>
    <property type="match status" value="1"/>
</dbReference>
<dbReference type="InterPro" id="IPR030660">
    <property type="entry name" value="ABC_branched_ATPase_LivF/BraG"/>
</dbReference>
<gene>
    <name evidence="7" type="ORF">DSM106972_084830</name>
</gene>
<accession>A0A3S1CS50</accession>
<evidence type="ECO:0000256" key="4">
    <source>
        <dbReference type="ARBA" id="ARBA00022840"/>
    </source>
</evidence>
<dbReference type="Pfam" id="PF00005">
    <property type="entry name" value="ABC_tran"/>
    <property type="match status" value="1"/>
</dbReference>
<dbReference type="PANTHER" id="PTHR43820:SF4">
    <property type="entry name" value="HIGH-AFFINITY BRANCHED-CHAIN AMINO ACID TRANSPORT ATP-BINDING PROTEIN LIVF"/>
    <property type="match status" value="1"/>
</dbReference>
<comment type="caution">
    <text evidence="7">The sequence shown here is derived from an EMBL/GenBank/DDBJ whole genome shotgun (WGS) entry which is preliminary data.</text>
</comment>
<dbReference type="AlphaFoldDB" id="A0A3S1CS50"/>
<organism evidence="7 8">
    <name type="scientific">Dulcicalothrix desertica PCC 7102</name>
    <dbReference type="NCBI Taxonomy" id="232991"/>
    <lineage>
        <taxon>Bacteria</taxon>
        <taxon>Bacillati</taxon>
        <taxon>Cyanobacteriota</taxon>
        <taxon>Cyanophyceae</taxon>
        <taxon>Nostocales</taxon>
        <taxon>Calotrichaceae</taxon>
        <taxon>Dulcicalothrix</taxon>
    </lineage>
</organism>
<dbReference type="PANTHER" id="PTHR43820">
    <property type="entry name" value="HIGH-AFFINITY BRANCHED-CHAIN AMINO ACID TRANSPORT ATP-BINDING PROTEIN LIVF"/>
    <property type="match status" value="1"/>
</dbReference>
<dbReference type="InterPro" id="IPR052156">
    <property type="entry name" value="BCAA_Transport_ATP-bd_LivF"/>
</dbReference>
<dbReference type="PROSITE" id="PS00211">
    <property type="entry name" value="ABC_TRANSPORTER_1"/>
    <property type="match status" value="1"/>
</dbReference>
<evidence type="ECO:0000313" key="7">
    <source>
        <dbReference type="EMBL" id="RUS97380.1"/>
    </source>
</evidence>
<dbReference type="GO" id="GO:0015658">
    <property type="term" value="F:branched-chain amino acid transmembrane transporter activity"/>
    <property type="evidence" value="ECO:0007669"/>
    <property type="project" value="InterPro"/>
</dbReference>
<dbReference type="InterPro" id="IPR027417">
    <property type="entry name" value="P-loop_NTPase"/>
</dbReference>
<dbReference type="SUPFAM" id="SSF52540">
    <property type="entry name" value="P-loop containing nucleoside triphosphate hydrolases"/>
    <property type="match status" value="1"/>
</dbReference>